<gene>
    <name evidence="1" type="ORF">RCL2_001322400</name>
</gene>
<proteinExistence type="predicted"/>
<evidence type="ECO:0000313" key="1">
    <source>
        <dbReference type="EMBL" id="GES86157.1"/>
    </source>
</evidence>
<name>A0A8H3LD40_9GLOM</name>
<accession>A0A8H3LD40</accession>
<evidence type="ECO:0000313" key="2">
    <source>
        <dbReference type="Proteomes" id="UP000615446"/>
    </source>
</evidence>
<reference evidence="1" key="1">
    <citation type="submission" date="2019-10" db="EMBL/GenBank/DDBJ databases">
        <title>Conservation and host-specific expression of non-tandemly repeated heterogenous ribosome RNA gene in arbuscular mycorrhizal fungi.</title>
        <authorList>
            <person name="Maeda T."/>
            <person name="Kobayashi Y."/>
            <person name="Nakagawa T."/>
            <person name="Ezawa T."/>
            <person name="Yamaguchi K."/>
            <person name="Bino T."/>
            <person name="Nishimoto Y."/>
            <person name="Shigenobu S."/>
            <person name="Kawaguchi M."/>
        </authorList>
    </citation>
    <scope>NUCLEOTIDE SEQUENCE</scope>
    <source>
        <strain evidence="1">HR1</strain>
    </source>
</reference>
<protein>
    <submittedName>
        <fullName evidence="1">Uncharacterized protein</fullName>
    </submittedName>
</protein>
<dbReference type="EMBL" id="BLAL01000160">
    <property type="protein sequence ID" value="GES86157.1"/>
    <property type="molecule type" value="Genomic_DNA"/>
</dbReference>
<comment type="caution">
    <text evidence="1">The sequence shown here is derived from an EMBL/GenBank/DDBJ whole genome shotgun (WGS) entry which is preliminary data.</text>
</comment>
<organism evidence="1 2">
    <name type="scientific">Rhizophagus clarus</name>
    <dbReference type="NCBI Taxonomy" id="94130"/>
    <lineage>
        <taxon>Eukaryota</taxon>
        <taxon>Fungi</taxon>
        <taxon>Fungi incertae sedis</taxon>
        <taxon>Mucoromycota</taxon>
        <taxon>Glomeromycotina</taxon>
        <taxon>Glomeromycetes</taxon>
        <taxon>Glomerales</taxon>
        <taxon>Glomeraceae</taxon>
        <taxon>Rhizophagus</taxon>
    </lineage>
</organism>
<sequence length="113" mass="13319">MLSRVILILIPTNVENIEVSIMNYGINVFINDIDFTSEEYRSFNDELRNCKQGTDDKHPTNRSNNRSKYSKNVFTIELNFNVENVEINELRNYKQDFNDKYPKIDQISVPIIP</sequence>
<dbReference type="Proteomes" id="UP000615446">
    <property type="component" value="Unassembled WGS sequence"/>
</dbReference>
<dbReference type="AlphaFoldDB" id="A0A8H3LD40"/>